<evidence type="ECO:0000313" key="8">
    <source>
        <dbReference type="Proteomes" id="UP000183635"/>
    </source>
</evidence>
<dbReference type="Proteomes" id="UP000183635">
    <property type="component" value="Unassembled WGS sequence"/>
</dbReference>
<evidence type="ECO:0000256" key="3">
    <source>
        <dbReference type="ARBA" id="ARBA00022801"/>
    </source>
</evidence>
<dbReference type="InterPro" id="IPR051206">
    <property type="entry name" value="NAMLAA_amidase_2"/>
</dbReference>
<dbReference type="EC" id="3.5.1.28" evidence="2"/>
<keyword evidence="3" id="KW-0378">Hydrolase</keyword>
<dbReference type="PANTHER" id="PTHR30417:SF1">
    <property type="entry name" value="N-ACETYLMURAMOYL-L-ALANINE AMIDASE AMID"/>
    <property type="match status" value="1"/>
</dbReference>
<evidence type="ECO:0000259" key="6">
    <source>
        <dbReference type="SMART" id="SM00644"/>
    </source>
</evidence>
<reference evidence="7 8" key="1">
    <citation type="submission" date="2016-10" db="EMBL/GenBank/DDBJ databases">
        <authorList>
            <person name="de Groot N.N."/>
        </authorList>
    </citation>
    <scope>NUCLEOTIDE SEQUENCE [LARGE SCALE GENOMIC DNA]</scope>
    <source>
        <strain evidence="7 8">DSM 8537</strain>
    </source>
</reference>
<organism evidence="7 8">
    <name type="scientific">Paracoccus aminovorans</name>
    <dbReference type="NCBI Taxonomy" id="34004"/>
    <lineage>
        <taxon>Bacteria</taxon>
        <taxon>Pseudomonadati</taxon>
        <taxon>Pseudomonadota</taxon>
        <taxon>Alphaproteobacteria</taxon>
        <taxon>Rhodobacterales</taxon>
        <taxon>Paracoccaceae</taxon>
        <taxon>Paracoccus</taxon>
    </lineage>
</organism>
<evidence type="ECO:0000313" key="7">
    <source>
        <dbReference type="EMBL" id="SFH62420.1"/>
    </source>
</evidence>
<evidence type="ECO:0000256" key="1">
    <source>
        <dbReference type="ARBA" id="ARBA00001561"/>
    </source>
</evidence>
<dbReference type="Pfam" id="PF01510">
    <property type="entry name" value="Amidase_2"/>
    <property type="match status" value="1"/>
</dbReference>
<dbReference type="AlphaFoldDB" id="A0A1I3BJT1"/>
<proteinExistence type="predicted"/>
<dbReference type="SUPFAM" id="SSF55846">
    <property type="entry name" value="N-acetylmuramoyl-L-alanine amidase-like"/>
    <property type="match status" value="1"/>
</dbReference>
<feature type="domain" description="N-acetylmuramoyl-L-alanine amidase" evidence="6">
    <location>
        <begin position="3"/>
        <end position="136"/>
    </location>
</feature>
<accession>A0A1I3BJT1</accession>
<evidence type="ECO:0000256" key="2">
    <source>
        <dbReference type="ARBA" id="ARBA00011901"/>
    </source>
</evidence>
<dbReference type="STRING" id="34004.SAMN04488021_12243"/>
<gene>
    <name evidence="7" type="ORF">SAMN04488021_12243</name>
</gene>
<dbReference type="GO" id="GO:0019867">
    <property type="term" value="C:outer membrane"/>
    <property type="evidence" value="ECO:0007669"/>
    <property type="project" value="TreeGrafter"/>
</dbReference>
<dbReference type="GO" id="GO:0071555">
    <property type="term" value="P:cell wall organization"/>
    <property type="evidence" value="ECO:0007669"/>
    <property type="project" value="UniProtKB-KW"/>
</dbReference>
<name>A0A1I3BJT1_9RHOB</name>
<dbReference type="EMBL" id="FOPU01000022">
    <property type="protein sequence ID" value="SFH62420.1"/>
    <property type="molecule type" value="Genomic_DNA"/>
</dbReference>
<protein>
    <recommendedName>
        <fullName evidence="2">N-acetylmuramoyl-L-alanine amidase</fullName>
        <ecNumber evidence="2">3.5.1.28</ecNumber>
    </recommendedName>
</protein>
<dbReference type="InterPro" id="IPR036505">
    <property type="entry name" value="Amidase/PGRP_sf"/>
</dbReference>
<comment type="catalytic activity">
    <reaction evidence="1">
        <text>Hydrolyzes the link between N-acetylmuramoyl residues and L-amino acid residues in certain cell-wall glycopeptides.</text>
        <dbReference type="EC" id="3.5.1.28"/>
    </reaction>
</comment>
<sequence>MSLSPNHGDRRGQTPALVVIHYTGMADAPAARARLCDPATEVSAHWLIDEAGATEALVPEDRRAWHAGAGSWQGCDDVNSRSIGIELANPGDRPFPEPQMAALERLLRGILARWSIGPEGVIAHSDLAPGRKIDPGPRFDWRRLALQGLAIWPGPAGEDRPLAESLTRIGYPDHPARLAAFRLRFRPGGRGPEDALDRRLAAALAAGRLLSGAVSPGEQADRAGPPPQPQNAAEKMF</sequence>
<evidence type="ECO:0000256" key="5">
    <source>
        <dbReference type="SAM" id="MobiDB-lite"/>
    </source>
</evidence>
<dbReference type="OrthoDB" id="9794842at2"/>
<keyword evidence="4" id="KW-0961">Cell wall biogenesis/degradation</keyword>
<feature type="region of interest" description="Disordered" evidence="5">
    <location>
        <begin position="213"/>
        <end position="237"/>
    </location>
</feature>
<dbReference type="PANTHER" id="PTHR30417">
    <property type="entry name" value="N-ACETYLMURAMOYL-L-ALANINE AMIDASE AMID"/>
    <property type="match status" value="1"/>
</dbReference>
<evidence type="ECO:0000256" key="4">
    <source>
        <dbReference type="ARBA" id="ARBA00023316"/>
    </source>
</evidence>
<dbReference type="Gene3D" id="3.40.80.10">
    <property type="entry name" value="Peptidoglycan recognition protein-like"/>
    <property type="match status" value="1"/>
</dbReference>
<dbReference type="SMART" id="SM00644">
    <property type="entry name" value="Ami_2"/>
    <property type="match status" value="1"/>
</dbReference>
<dbReference type="GO" id="GO:0009254">
    <property type="term" value="P:peptidoglycan turnover"/>
    <property type="evidence" value="ECO:0007669"/>
    <property type="project" value="TreeGrafter"/>
</dbReference>
<dbReference type="CDD" id="cd06583">
    <property type="entry name" value="PGRP"/>
    <property type="match status" value="1"/>
</dbReference>
<dbReference type="RefSeq" id="WP_083412791.1">
    <property type="nucleotide sequence ID" value="NZ_CBCRYP010000036.1"/>
</dbReference>
<dbReference type="GO" id="GO:0008745">
    <property type="term" value="F:N-acetylmuramoyl-L-alanine amidase activity"/>
    <property type="evidence" value="ECO:0007669"/>
    <property type="project" value="UniProtKB-EC"/>
</dbReference>
<dbReference type="InterPro" id="IPR002502">
    <property type="entry name" value="Amidase_domain"/>
</dbReference>
<dbReference type="GO" id="GO:0009253">
    <property type="term" value="P:peptidoglycan catabolic process"/>
    <property type="evidence" value="ECO:0007669"/>
    <property type="project" value="InterPro"/>
</dbReference>
<keyword evidence="8" id="KW-1185">Reference proteome</keyword>